<evidence type="ECO:0000313" key="2">
    <source>
        <dbReference type="EMBL" id="QHT82274.1"/>
    </source>
</evidence>
<evidence type="ECO:0000256" key="1">
    <source>
        <dbReference type="SAM" id="Phobius"/>
    </source>
</evidence>
<feature type="transmembrane region" description="Helical" evidence="1">
    <location>
        <begin position="6"/>
        <end position="24"/>
    </location>
</feature>
<proteinExistence type="predicted"/>
<protein>
    <submittedName>
        <fullName evidence="2">Uncharacterized protein</fullName>
    </submittedName>
</protein>
<keyword evidence="1" id="KW-0812">Transmembrane</keyword>
<keyword evidence="1" id="KW-0472">Membrane</keyword>
<sequence>MFFEYISLHIFLISFSIGLFFVYLSNPPPKIIYIYPTPENSGKVRYKDDASNCFNFRSIEVPCKDADDIKTIPVQHVVDNK</sequence>
<keyword evidence="1" id="KW-1133">Transmembrane helix</keyword>
<organism evidence="2">
    <name type="scientific">viral metagenome</name>
    <dbReference type="NCBI Taxonomy" id="1070528"/>
    <lineage>
        <taxon>unclassified sequences</taxon>
        <taxon>metagenomes</taxon>
        <taxon>organismal metagenomes</taxon>
    </lineage>
</organism>
<accession>A0A6C0HPF3</accession>
<dbReference type="EMBL" id="MN739997">
    <property type="protein sequence ID" value="QHT82274.1"/>
    <property type="molecule type" value="Genomic_DNA"/>
</dbReference>
<reference evidence="2" key="1">
    <citation type="journal article" date="2020" name="Nature">
        <title>Giant virus diversity and host interactions through global metagenomics.</title>
        <authorList>
            <person name="Schulz F."/>
            <person name="Roux S."/>
            <person name="Paez-Espino D."/>
            <person name="Jungbluth S."/>
            <person name="Walsh D.A."/>
            <person name="Denef V.J."/>
            <person name="McMahon K.D."/>
            <person name="Konstantinidis K.T."/>
            <person name="Eloe-Fadrosh E.A."/>
            <person name="Kyrpides N.C."/>
            <person name="Woyke T."/>
        </authorList>
    </citation>
    <scope>NUCLEOTIDE SEQUENCE</scope>
    <source>
        <strain evidence="2">GVMAG-M-3300023184-161</strain>
    </source>
</reference>
<dbReference type="AlphaFoldDB" id="A0A6C0HPF3"/>
<name>A0A6C0HPF3_9ZZZZ</name>